<accession>A0AA38VC30</accession>
<dbReference type="InterPro" id="IPR029068">
    <property type="entry name" value="Glyas_Bleomycin-R_OHBP_Dase"/>
</dbReference>
<reference evidence="2" key="1">
    <citation type="submission" date="2022-07" db="EMBL/GenBank/DDBJ databases">
        <title>Fungi with potential for degradation of polypropylene.</title>
        <authorList>
            <person name="Gostincar C."/>
        </authorList>
    </citation>
    <scope>NUCLEOTIDE SEQUENCE</scope>
    <source>
        <strain evidence="2">EXF-13308</strain>
    </source>
</reference>
<feature type="region of interest" description="Disordered" evidence="1">
    <location>
        <begin position="464"/>
        <end position="530"/>
    </location>
</feature>
<organism evidence="2 3">
    <name type="scientific">Pleurostoma richardsiae</name>
    <dbReference type="NCBI Taxonomy" id="41990"/>
    <lineage>
        <taxon>Eukaryota</taxon>
        <taxon>Fungi</taxon>
        <taxon>Dikarya</taxon>
        <taxon>Ascomycota</taxon>
        <taxon>Pezizomycotina</taxon>
        <taxon>Sordariomycetes</taxon>
        <taxon>Sordariomycetidae</taxon>
        <taxon>Calosphaeriales</taxon>
        <taxon>Pleurostomataceae</taxon>
        <taxon>Pleurostoma</taxon>
    </lineage>
</organism>
<name>A0AA38VC30_9PEZI</name>
<feature type="region of interest" description="Disordered" evidence="1">
    <location>
        <begin position="101"/>
        <end position="132"/>
    </location>
</feature>
<evidence type="ECO:0000313" key="2">
    <source>
        <dbReference type="EMBL" id="KAJ9134743.1"/>
    </source>
</evidence>
<feature type="compositionally biased region" description="Polar residues" evidence="1">
    <location>
        <begin position="102"/>
        <end position="117"/>
    </location>
</feature>
<feature type="compositionally biased region" description="Gly residues" evidence="1">
    <location>
        <begin position="521"/>
        <end position="530"/>
    </location>
</feature>
<gene>
    <name evidence="2" type="ORF">NKR23_g9905</name>
</gene>
<feature type="compositionally biased region" description="Low complexity" evidence="1">
    <location>
        <begin position="355"/>
        <end position="369"/>
    </location>
</feature>
<dbReference type="AlphaFoldDB" id="A0AA38VC30"/>
<evidence type="ECO:0000256" key="1">
    <source>
        <dbReference type="SAM" id="MobiDB-lite"/>
    </source>
</evidence>
<feature type="region of interest" description="Disordered" evidence="1">
    <location>
        <begin position="322"/>
        <end position="372"/>
    </location>
</feature>
<dbReference type="PANTHER" id="PTHR35006:SF3">
    <property type="entry name" value="GLYOXALASE FAMILY PROTEIN (AFU_ORTHOLOGUE AFUA_3G06020)"/>
    <property type="match status" value="1"/>
</dbReference>
<dbReference type="PANTHER" id="PTHR35006">
    <property type="entry name" value="GLYOXALASE FAMILY PROTEIN (AFU_ORTHOLOGUE AFUA_5G14830)"/>
    <property type="match status" value="1"/>
</dbReference>
<proteinExistence type="predicted"/>
<protein>
    <recommendedName>
        <fullName evidence="4">VOC domain-containing protein</fullName>
    </recommendedName>
</protein>
<sequence length="530" mass="56746">MLPFLEVSHLPSSSSFYSAIVQPLGLRYTSTESCASDPVAVTYGAATLPHPPVFQLRQINPSDRRPLKISRIVLTVHSQEAVGQFLAFASRAGSPLAIDPAANSSGTRLLNQPSSPDRTADMADNPKLGQRRARVTDFDGNMMEVIYVPSSDYPSHFSGSTTGRTRPTHDEASRIIDWDYDVATTSSAQSIHDMPRLAVAERSDRFPDGNNRPALRRTVTSTRSTTSLIPAASPLHSPSMPSTGTVISTLLGVAAGAAAGAALTYSIVKKDRANAPRQDFDQPAFRRRATFPEPFSGHPSSHVEVDRTVEEVYYPEERARAVDPGPRTLTGSARYSRKGPSPCCTEDGIDDGRSSHFPRSRAAAAPSVRARSEATAIQKPLMLSDVEHRSHSGSSRLADVPPPSRGLVSTRHGTACDAHEHESYVSARSHKTASTIRAPPWQEPAQMTPRSQMNSVASAASMNNPVRYPTHVTPSRATSGTRSHISARNVPLPPSDVAGSSHAGWEEDVDSIAPSDSISCVGGGRGGSSY</sequence>
<dbReference type="EMBL" id="JANBVO010000041">
    <property type="protein sequence ID" value="KAJ9134743.1"/>
    <property type="molecule type" value="Genomic_DNA"/>
</dbReference>
<evidence type="ECO:0008006" key="4">
    <source>
        <dbReference type="Google" id="ProtNLM"/>
    </source>
</evidence>
<dbReference type="Proteomes" id="UP001174694">
    <property type="component" value="Unassembled WGS sequence"/>
</dbReference>
<evidence type="ECO:0000313" key="3">
    <source>
        <dbReference type="Proteomes" id="UP001174694"/>
    </source>
</evidence>
<dbReference type="Gene3D" id="3.10.180.10">
    <property type="entry name" value="2,3-Dihydroxybiphenyl 1,2-Dioxygenase, domain 1"/>
    <property type="match status" value="1"/>
</dbReference>
<comment type="caution">
    <text evidence="2">The sequence shown here is derived from an EMBL/GenBank/DDBJ whole genome shotgun (WGS) entry which is preliminary data.</text>
</comment>
<feature type="region of interest" description="Disordered" evidence="1">
    <location>
        <begin position="391"/>
        <end position="411"/>
    </location>
</feature>
<feature type="compositionally biased region" description="Polar residues" evidence="1">
    <location>
        <begin position="472"/>
        <end position="486"/>
    </location>
</feature>
<keyword evidence="3" id="KW-1185">Reference proteome</keyword>